<accession>A0A1V9Y0A7</accession>
<dbReference type="InterPro" id="IPR000305">
    <property type="entry name" value="GIY-YIG_endonuc"/>
</dbReference>
<evidence type="ECO:0000256" key="2">
    <source>
        <dbReference type="ARBA" id="ARBA00022723"/>
    </source>
</evidence>
<evidence type="ECO:0000256" key="3">
    <source>
        <dbReference type="ARBA" id="ARBA00022759"/>
    </source>
</evidence>
<evidence type="ECO:0000256" key="1">
    <source>
        <dbReference type="ARBA" id="ARBA00022722"/>
    </source>
</evidence>
<keyword evidence="4" id="KW-0227">DNA damage</keyword>
<keyword evidence="9" id="KW-0234">DNA repair</keyword>
<dbReference type="GO" id="GO:0033557">
    <property type="term" value="C:Slx1-Slx4 complex"/>
    <property type="evidence" value="ECO:0007669"/>
    <property type="project" value="TreeGrafter"/>
</dbReference>
<keyword evidence="10" id="KW-0539">Nucleus</keyword>
<dbReference type="GO" id="GO:0017108">
    <property type="term" value="F:5'-flap endonuclease activity"/>
    <property type="evidence" value="ECO:0007669"/>
    <property type="project" value="TreeGrafter"/>
</dbReference>
<dbReference type="GO" id="GO:0008270">
    <property type="term" value="F:zinc ion binding"/>
    <property type="evidence" value="ECO:0007669"/>
    <property type="project" value="UniProtKB-KW"/>
</dbReference>
<dbReference type="FunFam" id="3.40.1440.10:FF:000008">
    <property type="entry name" value="Structure-specific endonuclease subunit SLX1 homolog"/>
    <property type="match status" value="1"/>
</dbReference>
<evidence type="ECO:0000313" key="13">
    <source>
        <dbReference type="Proteomes" id="UP000192247"/>
    </source>
</evidence>
<dbReference type="STRING" id="418985.A0A1V9Y0A7"/>
<dbReference type="PANTHER" id="PTHR20208:SF10">
    <property type="entry name" value="STRUCTURE-SPECIFIC ENDONUCLEASE SUBUNIT SLX1"/>
    <property type="match status" value="1"/>
</dbReference>
<keyword evidence="5" id="KW-0863">Zinc-finger</keyword>
<dbReference type="PROSITE" id="PS50164">
    <property type="entry name" value="GIY_YIG"/>
    <property type="match status" value="1"/>
</dbReference>
<dbReference type="CDD" id="cd10455">
    <property type="entry name" value="GIY-YIG_SLX1"/>
    <property type="match status" value="1"/>
</dbReference>
<dbReference type="Gene3D" id="3.40.1440.10">
    <property type="entry name" value="GIY-YIG endonuclease"/>
    <property type="match status" value="1"/>
</dbReference>
<keyword evidence="2" id="KW-0479">Metal-binding</keyword>
<evidence type="ECO:0000256" key="9">
    <source>
        <dbReference type="ARBA" id="ARBA00023204"/>
    </source>
</evidence>
<dbReference type="InterPro" id="IPR035901">
    <property type="entry name" value="GIY-YIG_endonuc_sf"/>
</dbReference>
<dbReference type="OrthoDB" id="24645at2759"/>
<evidence type="ECO:0000256" key="10">
    <source>
        <dbReference type="ARBA" id="ARBA00023242"/>
    </source>
</evidence>
<dbReference type="SUPFAM" id="SSF82771">
    <property type="entry name" value="GIY-YIG endonuclease"/>
    <property type="match status" value="1"/>
</dbReference>
<keyword evidence="6" id="KW-0378">Hydrolase</keyword>
<evidence type="ECO:0000256" key="5">
    <source>
        <dbReference type="ARBA" id="ARBA00022771"/>
    </source>
</evidence>
<keyword evidence="3 12" id="KW-0255">Endonuclease</keyword>
<evidence type="ECO:0000256" key="8">
    <source>
        <dbReference type="ARBA" id="ARBA00023172"/>
    </source>
</evidence>
<keyword evidence="7" id="KW-0862">Zinc</keyword>
<dbReference type="GO" id="GO:0000724">
    <property type="term" value="P:double-strand break repair via homologous recombination"/>
    <property type="evidence" value="ECO:0007669"/>
    <property type="project" value="TreeGrafter"/>
</dbReference>
<keyword evidence="13" id="KW-1185">Reference proteome</keyword>
<dbReference type="AlphaFoldDB" id="A0A1V9Y0A7"/>
<evidence type="ECO:0000256" key="6">
    <source>
        <dbReference type="ARBA" id="ARBA00022801"/>
    </source>
</evidence>
<comment type="caution">
    <text evidence="12">The sequence shown here is derived from an EMBL/GenBank/DDBJ whole genome shotgun (WGS) entry which is preliminary data.</text>
</comment>
<dbReference type="EMBL" id="MNPL01001433">
    <property type="protein sequence ID" value="OQR79159.1"/>
    <property type="molecule type" value="Genomic_DNA"/>
</dbReference>
<feature type="domain" description="GIY-YIG" evidence="11">
    <location>
        <begin position="32"/>
        <end position="115"/>
    </location>
</feature>
<keyword evidence="8" id="KW-0233">DNA recombination</keyword>
<reference evidence="12 13" key="1">
    <citation type="journal article" date="2017" name="Gigascience">
        <title>Draft genome of the honey bee ectoparasitic mite, Tropilaelaps mercedesae, is shaped by the parasitic life history.</title>
        <authorList>
            <person name="Dong X."/>
            <person name="Armstrong S.D."/>
            <person name="Xia D."/>
            <person name="Makepeace B.L."/>
            <person name="Darby A.C."/>
            <person name="Kadowaki T."/>
        </authorList>
    </citation>
    <scope>NUCLEOTIDE SEQUENCE [LARGE SCALE GENOMIC DNA]</scope>
    <source>
        <strain evidence="12">Wuxi-XJTLU</strain>
    </source>
</reference>
<dbReference type="FunCoup" id="A0A1V9Y0A7">
    <property type="interactions" value="659"/>
</dbReference>
<evidence type="ECO:0000256" key="7">
    <source>
        <dbReference type="ARBA" id="ARBA00022833"/>
    </source>
</evidence>
<proteinExistence type="predicted"/>
<evidence type="ECO:0000313" key="12">
    <source>
        <dbReference type="EMBL" id="OQR79159.1"/>
    </source>
</evidence>
<dbReference type="PANTHER" id="PTHR20208">
    <property type="entry name" value="STRUCTURE-SPECIFIC ENDONUCLEASE SUBUNIT SLX1"/>
    <property type="match status" value="1"/>
</dbReference>
<dbReference type="Proteomes" id="UP000192247">
    <property type="component" value="Unassembled WGS sequence"/>
</dbReference>
<dbReference type="InParanoid" id="A0A1V9Y0A7"/>
<dbReference type="Pfam" id="PF01541">
    <property type="entry name" value="GIY-YIG"/>
    <property type="match status" value="1"/>
</dbReference>
<evidence type="ECO:0000259" key="11">
    <source>
        <dbReference type="PROSITE" id="PS50164"/>
    </source>
</evidence>
<keyword evidence="1" id="KW-0540">Nuclease</keyword>
<gene>
    <name evidence="12" type="ORF">BIW11_05930</name>
</gene>
<protein>
    <submittedName>
        <fullName evidence="12">Structure-specific endonuclease subunit SLX1-like</fullName>
    </submittedName>
</protein>
<dbReference type="InterPro" id="IPR050381">
    <property type="entry name" value="SLX1_endonuclease"/>
</dbReference>
<sequence>MASTFVVEHSSSVALDQQAILPSGSSDIESCNFYGVYLLFCTTPQFIGDTYVGFTVNPGRRIKQHNRGVGSGGAYATNRKGSWEMVLVVHGFPNDKSALRFEWSWQHPKKSRRLAHVPARRYKKETKFEYALRVLSVMLSVAPWKRLSLTLQWLIPKYIKDLPLAPPPHMPVIHAGIGLPTYSR</sequence>
<dbReference type="GO" id="GO:0008821">
    <property type="term" value="F:crossover junction DNA endonuclease activity"/>
    <property type="evidence" value="ECO:0007669"/>
    <property type="project" value="TreeGrafter"/>
</dbReference>
<name>A0A1V9Y0A7_9ACAR</name>
<organism evidence="12 13">
    <name type="scientific">Tropilaelaps mercedesae</name>
    <dbReference type="NCBI Taxonomy" id="418985"/>
    <lineage>
        <taxon>Eukaryota</taxon>
        <taxon>Metazoa</taxon>
        <taxon>Ecdysozoa</taxon>
        <taxon>Arthropoda</taxon>
        <taxon>Chelicerata</taxon>
        <taxon>Arachnida</taxon>
        <taxon>Acari</taxon>
        <taxon>Parasitiformes</taxon>
        <taxon>Mesostigmata</taxon>
        <taxon>Gamasina</taxon>
        <taxon>Dermanyssoidea</taxon>
        <taxon>Laelapidae</taxon>
        <taxon>Tropilaelaps</taxon>
    </lineage>
</organism>
<evidence type="ECO:0000256" key="4">
    <source>
        <dbReference type="ARBA" id="ARBA00022763"/>
    </source>
</evidence>